<protein>
    <submittedName>
        <fullName evidence="2">Uncharacterized protein</fullName>
    </submittedName>
</protein>
<accession>A0A1N7DHC3</accession>
<reference evidence="3" key="1">
    <citation type="submission" date="2017-01" db="EMBL/GenBank/DDBJ databases">
        <authorList>
            <person name="Varghese N."/>
            <person name="Submissions S."/>
        </authorList>
    </citation>
    <scope>NUCLEOTIDE SEQUENCE [LARGE SCALE GENOMIC DNA]</scope>
    <source>
        <strain evidence="3">DSM 21768</strain>
    </source>
</reference>
<evidence type="ECO:0000256" key="1">
    <source>
        <dbReference type="SAM" id="SignalP"/>
    </source>
</evidence>
<evidence type="ECO:0000313" key="2">
    <source>
        <dbReference type="EMBL" id="SIR75226.1"/>
    </source>
</evidence>
<organism evidence="2 3">
    <name type="scientific">Moraxella cuniculi DSM 21768</name>
    <dbReference type="NCBI Taxonomy" id="1122245"/>
    <lineage>
        <taxon>Bacteria</taxon>
        <taxon>Pseudomonadati</taxon>
        <taxon>Pseudomonadota</taxon>
        <taxon>Gammaproteobacteria</taxon>
        <taxon>Moraxellales</taxon>
        <taxon>Moraxellaceae</taxon>
        <taxon>Moraxella</taxon>
    </lineage>
</organism>
<name>A0A1N7DHC3_9GAMM</name>
<feature type="signal peptide" evidence="1">
    <location>
        <begin position="1"/>
        <end position="21"/>
    </location>
</feature>
<dbReference type="AlphaFoldDB" id="A0A1N7DHC3"/>
<evidence type="ECO:0000313" key="3">
    <source>
        <dbReference type="Proteomes" id="UP000187495"/>
    </source>
</evidence>
<feature type="chain" id="PRO_5012794647" evidence="1">
    <location>
        <begin position="22"/>
        <end position="172"/>
    </location>
</feature>
<proteinExistence type="predicted"/>
<dbReference type="RefSeq" id="WP_076554434.1">
    <property type="nucleotide sequence ID" value="NZ_FTNU01000001.1"/>
</dbReference>
<keyword evidence="1" id="KW-0732">Signal</keyword>
<dbReference type="EMBL" id="FTNU01000001">
    <property type="protein sequence ID" value="SIR75226.1"/>
    <property type="molecule type" value="Genomic_DNA"/>
</dbReference>
<dbReference type="Proteomes" id="UP000187495">
    <property type="component" value="Unassembled WGS sequence"/>
</dbReference>
<gene>
    <name evidence="2" type="ORF">SAMN02745664_101268</name>
</gene>
<sequence>MKKFTLLLPFVLALPIQGNTAGHMEQALIEQNQFVFQYNMIAQKSIPKLPKISLNSTKNAETKQIAKGITIKITKASLDGWLGKVDVKCTNINTEPMLNKCMTAMLVAAYATDMEIDAETMQETFELALENGNAQYLDKGTEIEYNIVFDQLKKQFDFNIQAEGGHIVPMGE</sequence>
<dbReference type="STRING" id="34061.B0189_01645"/>
<keyword evidence="3" id="KW-1185">Reference proteome</keyword>